<keyword evidence="1" id="KW-1133">Transmembrane helix</keyword>
<dbReference type="PANTHER" id="PTHR40743">
    <property type="entry name" value="NUCLEOTIDE-DIPHOSPHO-SUGAR TRANSFERASE CONTAINING PROTEIN"/>
    <property type="match status" value="1"/>
</dbReference>
<dbReference type="GeneID" id="5894755"/>
<evidence type="ECO:0000313" key="2">
    <source>
        <dbReference type="EMBL" id="EDQ85714.1"/>
    </source>
</evidence>
<gene>
    <name evidence="2" type="ORF">MONBRDRAFT_28982</name>
</gene>
<dbReference type="PANTHER" id="PTHR40743:SF1">
    <property type="entry name" value="POSSIBLE GLYCOSYLTRANSFERASE"/>
    <property type="match status" value="1"/>
</dbReference>
<keyword evidence="3" id="KW-1185">Reference proteome</keyword>
<dbReference type="OMA" id="RDNAWIN"/>
<dbReference type="InParanoid" id="A9V9R7"/>
<dbReference type="Proteomes" id="UP000001357">
    <property type="component" value="Unassembled WGS sequence"/>
</dbReference>
<proteinExistence type="predicted"/>
<dbReference type="RefSeq" id="XP_001749429.1">
    <property type="nucleotide sequence ID" value="XM_001749377.1"/>
</dbReference>
<sequence length="332" mass="36027">MNALANEASAATKGTLSKRRCRILGWALPPLLFASILLFSLRDARSDASEPVPIHGRDNRVVPLLSTAVPASTPHHPDVALVLATSLGGNYSTARRQEVTRVLAANLALPYLQRLIVLAEHGARSAFPILNQKHGKLRVVQLKTQPTYTDLFNAASTGATQPNQLIAVANTDIEFGPTTLACIGPSRFQDQALIYALTRHPHPDCPSRSGGGAHPSLPQNLCTQQRQRDNAWINSADTFITSAPVPSAVLTEIGHVQNRLGAENRLLYFFARAGYTVENPCVDMPTFHRHCTGERAPTAQRGAQRVDARTPFKLGRHSLPTCNMSHTIAPVK</sequence>
<dbReference type="EMBL" id="CH991571">
    <property type="protein sequence ID" value="EDQ85714.1"/>
    <property type="molecule type" value="Genomic_DNA"/>
</dbReference>
<feature type="transmembrane region" description="Helical" evidence="1">
    <location>
        <begin position="23"/>
        <end position="41"/>
    </location>
</feature>
<protein>
    <recommendedName>
        <fullName evidence="4">Glycosyltransferase 2-like domain-containing protein</fullName>
    </recommendedName>
</protein>
<evidence type="ECO:0000256" key="1">
    <source>
        <dbReference type="SAM" id="Phobius"/>
    </source>
</evidence>
<reference evidence="2 3" key="1">
    <citation type="journal article" date="2008" name="Nature">
        <title>The genome of the choanoflagellate Monosiga brevicollis and the origin of metazoans.</title>
        <authorList>
            <consortium name="JGI Sequencing"/>
            <person name="King N."/>
            <person name="Westbrook M.J."/>
            <person name="Young S.L."/>
            <person name="Kuo A."/>
            <person name="Abedin M."/>
            <person name="Chapman J."/>
            <person name="Fairclough S."/>
            <person name="Hellsten U."/>
            <person name="Isogai Y."/>
            <person name="Letunic I."/>
            <person name="Marr M."/>
            <person name="Pincus D."/>
            <person name="Putnam N."/>
            <person name="Rokas A."/>
            <person name="Wright K.J."/>
            <person name="Zuzow R."/>
            <person name="Dirks W."/>
            <person name="Good M."/>
            <person name="Goodstein D."/>
            <person name="Lemons D."/>
            <person name="Li W."/>
            <person name="Lyons J.B."/>
            <person name="Morris A."/>
            <person name="Nichols S."/>
            <person name="Richter D.J."/>
            <person name="Salamov A."/>
            <person name="Bork P."/>
            <person name="Lim W.A."/>
            <person name="Manning G."/>
            <person name="Miller W.T."/>
            <person name="McGinnis W."/>
            <person name="Shapiro H."/>
            <person name="Tjian R."/>
            <person name="Grigoriev I.V."/>
            <person name="Rokhsar D."/>
        </authorList>
    </citation>
    <scope>NUCLEOTIDE SEQUENCE [LARGE SCALE GENOMIC DNA]</scope>
    <source>
        <strain evidence="3">MX1 / ATCC 50154</strain>
    </source>
</reference>
<dbReference type="AlphaFoldDB" id="A9V9R7"/>
<evidence type="ECO:0000313" key="3">
    <source>
        <dbReference type="Proteomes" id="UP000001357"/>
    </source>
</evidence>
<dbReference type="KEGG" id="mbr:MONBRDRAFT_28982"/>
<evidence type="ECO:0008006" key="4">
    <source>
        <dbReference type="Google" id="ProtNLM"/>
    </source>
</evidence>
<accession>A9V9R7</accession>
<keyword evidence="1" id="KW-0812">Transmembrane</keyword>
<organism evidence="2 3">
    <name type="scientific">Monosiga brevicollis</name>
    <name type="common">Choanoflagellate</name>
    <dbReference type="NCBI Taxonomy" id="81824"/>
    <lineage>
        <taxon>Eukaryota</taxon>
        <taxon>Choanoflagellata</taxon>
        <taxon>Craspedida</taxon>
        <taxon>Salpingoecidae</taxon>
        <taxon>Monosiga</taxon>
    </lineage>
</organism>
<keyword evidence="1" id="KW-0472">Membrane</keyword>
<name>A9V9R7_MONBE</name>